<proteinExistence type="predicted"/>
<evidence type="ECO:0000313" key="1">
    <source>
        <dbReference type="EMBL" id="HGW95206.1"/>
    </source>
</evidence>
<dbReference type="EMBL" id="DSRD01000819">
    <property type="protein sequence ID" value="HGW95206.1"/>
    <property type="molecule type" value="Genomic_DNA"/>
</dbReference>
<reference evidence="1" key="1">
    <citation type="journal article" date="2020" name="mSystems">
        <title>Genome- and Community-Level Interaction Insights into Carbon Utilization and Element Cycling Functions of Hydrothermarchaeota in Hydrothermal Sediment.</title>
        <authorList>
            <person name="Zhou Z."/>
            <person name="Liu Y."/>
            <person name="Xu W."/>
            <person name="Pan J."/>
            <person name="Luo Z.H."/>
            <person name="Li M."/>
        </authorList>
    </citation>
    <scope>NUCLEOTIDE SEQUENCE [LARGE SCALE GENOMIC DNA]</scope>
    <source>
        <strain evidence="1">SpSt-402</strain>
    </source>
</reference>
<accession>A0A832H6P0</accession>
<dbReference type="AlphaFoldDB" id="A0A832H6P0"/>
<name>A0A832H6P0_9CYAN</name>
<dbReference type="Pfam" id="PF06078">
    <property type="entry name" value="DUF937"/>
    <property type="match status" value="1"/>
</dbReference>
<sequence length="173" mass="17742">MGLFFDVLSSINNPDQQGSVAQLESITGTIQQLATSQGLDTTKLQSVLTAVGGLLGPALKQQQTSLPSNSPLGNLVNQVSTTGAPAAALQSLFPPQLQQQLIQGIAQKTGINASTIQGLLPSLLPAIMGLLNMGANKSGSGVNPLLNAFLSGGDSTTDLGDVFKFANRFLNPA</sequence>
<organism evidence="1">
    <name type="scientific">Oscillatoriales cyanobacterium SpSt-402</name>
    <dbReference type="NCBI Taxonomy" id="2282168"/>
    <lineage>
        <taxon>Bacteria</taxon>
        <taxon>Bacillati</taxon>
        <taxon>Cyanobacteriota</taxon>
        <taxon>Cyanophyceae</taxon>
        <taxon>Oscillatoriophycideae</taxon>
        <taxon>Oscillatoriales</taxon>
    </lineage>
</organism>
<protein>
    <submittedName>
        <fullName evidence="1">DUF937 domain-containing protein</fullName>
    </submittedName>
</protein>
<comment type="caution">
    <text evidence="1">The sequence shown here is derived from an EMBL/GenBank/DDBJ whole genome shotgun (WGS) entry which is preliminary data.</text>
</comment>
<gene>
    <name evidence="1" type="ORF">ENR47_13150</name>
</gene>
<dbReference type="InterPro" id="IPR009282">
    <property type="entry name" value="DUF937"/>
</dbReference>